<proteinExistence type="predicted"/>
<dbReference type="CDD" id="cd04301">
    <property type="entry name" value="NAT_SF"/>
    <property type="match status" value="1"/>
</dbReference>
<dbReference type="OrthoDB" id="196847at2759"/>
<feature type="domain" description="N-acetyltransferase" evidence="1">
    <location>
        <begin position="160"/>
        <end position="218"/>
    </location>
</feature>
<dbReference type="EMBL" id="KB908866">
    <property type="protein sequence ID" value="EOA81759.1"/>
    <property type="molecule type" value="Genomic_DNA"/>
</dbReference>
<dbReference type="AlphaFoldDB" id="R0JW91"/>
<evidence type="ECO:0000313" key="2">
    <source>
        <dbReference type="EMBL" id="EOA81759.1"/>
    </source>
</evidence>
<evidence type="ECO:0000259" key="1">
    <source>
        <dbReference type="Pfam" id="PF13673"/>
    </source>
</evidence>
<dbReference type="HOGENOM" id="CLU_060131_6_4_1"/>
<protein>
    <recommendedName>
        <fullName evidence="1">N-acetyltransferase domain-containing protein</fullName>
    </recommendedName>
</protein>
<dbReference type="SUPFAM" id="SSF55729">
    <property type="entry name" value="Acyl-CoA N-acyltransferases (Nat)"/>
    <property type="match status" value="1"/>
</dbReference>
<dbReference type="InterPro" id="IPR016181">
    <property type="entry name" value="Acyl_CoA_acyltransferase"/>
</dbReference>
<organism evidence="2 3">
    <name type="scientific">Exserohilum turcicum (strain 28A)</name>
    <name type="common">Northern leaf blight fungus</name>
    <name type="synonym">Setosphaeria turcica</name>
    <dbReference type="NCBI Taxonomy" id="671987"/>
    <lineage>
        <taxon>Eukaryota</taxon>
        <taxon>Fungi</taxon>
        <taxon>Dikarya</taxon>
        <taxon>Ascomycota</taxon>
        <taxon>Pezizomycotina</taxon>
        <taxon>Dothideomycetes</taxon>
        <taxon>Pleosporomycetidae</taxon>
        <taxon>Pleosporales</taxon>
        <taxon>Pleosporineae</taxon>
        <taxon>Pleosporaceae</taxon>
        <taxon>Exserohilum</taxon>
    </lineage>
</organism>
<dbReference type="STRING" id="671987.R0JW91"/>
<dbReference type="Proteomes" id="UP000016935">
    <property type="component" value="Unassembled WGS sequence"/>
</dbReference>
<dbReference type="GO" id="GO:0016747">
    <property type="term" value="F:acyltransferase activity, transferring groups other than amino-acyl groups"/>
    <property type="evidence" value="ECO:0007669"/>
    <property type="project" value="InterPro"/>
</dbReference>
<sequence>MEPTPQRPKQRLEDGDIRIEICTVNDADTIAQGLHACYGEESWARKEPQELRPAEPIRRQRLVQRLMPVLAHGQFTFLKAVLASTGETVGAACWGHPDTKTTHDAFRRSALAHYGWQSSLGLSDTVVDQMWSGVSSDWESGLEQDDEERARVMQGEAHWYLALLITWPAFQGRGVASRLIRWGLQRADRGDKATPVYLKTSMKGREVYRHYGFAGVGESSMVRRPQGGALMG</sequence>
<dbReference type="GeneID" id="19406358"/>
<dbReference type="InterPro" id="IPR052523">
    <property type="entry name" value="Trichothecene_AcTrans"/>
</dbReference>
<reference evidence="2 3" key="2">
    <citation type="journal article" date="2013" name="PLoS Genet.">
        <title>Comparative genome structure, secondary metabolite, and effector coding capacity across Cochliobolus pathogens.</title>
        <authorList>
            <person name="Condon B.J."/>
            <person name="Leng Y."/>
            <person name="Wu D."/>
            <person name="Bushley K.E."/>
            <person name="Ohm R.A."/>
            <person name="Otillar R."/>
            <person name="Martin J."/>
            <person name="Schackwitz W."/>
            <person name="Grimwood J."/>
            <person name="MohdZainudin N."/>
            <person name="Xue C."/>
            <person name="Wang R."/>
            <person name="Manning V.A."/>
            <person name="Dhillon B."/>
            <person name="Tu Z.J."/>
            <person name="Steffenson B.J."/>
            <person name="Salamov A."/>
            <person name="Sun H."/>
            <person name="Lowry S."/>
            <person name="LaButti K."/>
            <person name="Han J."/>
            <person name="Copeland A."/>
            <person name="Lindquist E."/>
            <person name="Barry K."/>
            <person name="Schmutz J."/>
            <person name="Baker S.E."/>
            <person name="Ciuffetti L.M."/>
            <person name="Grigoriev I.V."/>
            <person name="Zhong S."/>
            <person name="Turgeon B.G."/>
        </authorList>
    </citation>
    <scope>NUCLEOTIDE SEQUENCE [LARGE SCALE GENOMIC DNA]</scope>
    <source>
        <strain evidence="3">28A</strain>
    </source>
</reference>
<dbReference type="InterPro" id="IPR000182">
    <property type="entry name" value="GNAT_dom"/>
</dbReference>
<gene>
    <name evidence="2" type="ORF">SETTUDRAFT_98254</name>
</gene>
<dbReference type="PANTHER" id="PTHR42791:SF2">
    <property type="entry name" value="N-ACETYLTRANSFERASE DOMAIN-CONTAINING PROTEIN"/>
    <property type="match status" value="1"/>
</dbReference>
<name>R0JW91_EXST2</name>
<accession>R0JW91</accession>
<keyword evidence="3" id="KW-1185">Reference proteome</keyword>
<evidence type="ECO:0000313" key="3">
    <source>
        <dbReference type="Proteomes" id="UP000016935"/>
    </source>
</evidence>
<dbReference type="PANTHER" id="PTHR42791">
    <property type="entry name" value="GNAT FAMILY ACETYLTRANSFERASE"/>
    <property type="match status" value="1"/>
</dbReference>
<reference evidence="2 3" key="1">
    <citation type="journal article" date="2012" name="PLoS Pathog.">
        <title>Diverse lifestyles and strategies of plant pathogenesis encoded in the genomes of eighteen Dothideomycetes fungi.</title>
        <authorList>
            <person name="Ohm R.A."/>
            <person name="Feau N."/>
            <person name="Henrissat B."/>
            <person name="Schoch C.L."/>
            <person name="Horwitz B.A."/>
            <person name="Barry K.W."/>
            <person name="Condon B.J."/>
            <person name="Copeland A.C."/>
            <person name="Dhillon B."/>
            <person name="Glaser F."/>
            <person name="Hesse C.N."/>
            <person name="Kosti I."/>
            <person name="LaButti K."/>
            <person name="Lindquist E.A."/>
            <person name="Lucas S."/>
            <person name="Salamov A.A."/>
            <person name="Bradshaw R.E."/>
            <person name="Ciuffetti L."/>
            <person name="Hamelin R.C."/>
            <person name="Kema G.H.J."/>
            <person name="Lawrence C."/>
            <person name="Scott J.A."/>
            <person name="Spatafora J.W."/>
            <person name="Turgeon B.G."/>
            <person name="de Wit P.J.G.M."/>
            <person name="Zhong S."/>
            <person name="Goodwin S.B."/>
            <person name="Grigoriev I.V."/>
        </authorList>
    </citation>
    <scope>NUCLEOTIDE SEQUENCE [LARGE SCALE GENOMIC DNA]</scope>
    <source>
        <strain evidence="3">28A</strain>
    </source>
</reference>
<dbReference type="Gene3D" id="3.40.630.30">
    <property type="match status" value="1"/>
</dbReference>
<dbReference type="eggNOG" id="ENOG502SC13">
    <property type="taxonomic scope" value="Eukaryota"/>
</dbReference>
<dbReference type="Pfam" id="PF13673">
    <property type="entry name" value="Acetyltransf_10"/>
    <property type="match status" value="1"/>
</dbReference>
<dbReference type="RefSeq" id="XP_008031131.1">
    <property type="nucleotide sequence ID" value="XM_008032940.1"/>
</dbReference>